<dbReference type="Proteomes" id="UP001500689">
    <property type="component" value="Unassembled WGS sequence"/>
</dbReference>
<dbReference type="InterPro" id="IPR013108">
    <property type="entry name" value="Amidohydro_3"/>
</dbReference>
<gene>
    <name evidence="2" type="ORF">GCM10022222_82190</name>
</gene>
<reference evidence="3" key="1">
    <citation type="journal article" date="2019" name="Int. J. Syst. Evol. Microbiol.">
        <title>The Global Catalogue of Microorganisms (GCM) 10K type strain sequencing project: providing services to taxonomists for standard genome sequencing and annotation.</title>
        <authorList>
            <consortium name="The Broad Institute Genomics Platform"/>
            <consortium name="The Broad Institute Genome Sequencing Center for Infectious Disease"/>
            <person name="Wu L."/>
            <person name="Ma J."/>
        </authorList>
    </citation>
    <scope>NUCLEOTIDE SEQUENCE [LARGE SCALE GENOMIC DNA]</scope>
    <source>
        <strain evidence="3">JCM 16898</strain>
    </source>
</reference>
<sequence>MGSGTELRNARFLGGDDRFDLRVEGGRITAITPAGAVSRTGGETVDLDGRILTPGLWDEHVHFTQWTTQRSRFDLTGTAGVADVFERVRAVLRRGEHSAGSIVTGYGFRDGSWPAPPTLRALDEVTGPVPVVLISADLHCAWLNSAAAARLGAQPDPSGIVREGEWFALGPELAAASPPTTAMFRDSAEAAARRGVVGVVEFENTDNLGQWPERVAAGVDSLRVEASVWPHRLDGAIAGGLRTGAVIEPRGLVTMGRLKVVVDGSLNTRTALCWDPYPGREGHGAHACGMSSVPPGELRVLLEQAHRHGIAAAVHAIGDRANSEVIDIFEELGIAGTIEHAQLVRADDFSRFKRLGLVASVQPEHAMDDRDIADRHWSGRTDRAFAYGSLHAAGATLRFGSDAPVAPLDPWFAIAAATTRTRDDRAPWHPEQRVPLDLALAASMRGRTRPVAGDLADLTILDDDPGTATSERLRNMPVAGTLLGGRWTWRGL</sequence>
<evidence type="ECO:0000259" key="1">
    <source>
        <dbReference type="Pfam" id="PF07969"/>
    </source>
</evidence>
<accession>A0ABP6YKD4</accession>
<keyword evidence="3" id="KW-1185">Reference proteome</keyword>
<dbReference type="Gene3D" id="3.10.310.70">
    <property type="match status" value="1"/>
</dbReference>
<dbReference type="Gene3D" id="2.30.40.10">
    <property type="entry name" value="Urease, subunit C, domain 1"/>
    <property type="match status" value="1"/>
</dbReference>
<feature type="domain" description="Amidohydrolase 3" evidence="1">
    <location>
        <begin position="43"/>
        <end position="486"/>
    </location>
</feature>
<dbReference type="PANTHER" id="PTHR22642">
    <property type="entry name" value="IMIDAZOLONEPROPIONASE"/>
    <property type="match status" value="1"/>
</dbReference>
<protein>
    <submittedName>
        <fullName evidence="2">Amidohydrolase family protein</fullName>
    </submittedName>
</protein>
<proteinExistence type="predicted"/>
<organism evidence="2 3">
    <name type="scientific">Amycolatopsis ultiminotia</name>
    <dbReference type="NCBI Taxonomy" id="543629"/>
    <lineage>
        <taxon>Bacteria</taxon>
        <taxon>Bacillati</taxon>
        <taxon>Actinomycetota</taxon>
        <taxon>Actinomycetes</taxon>
        <taxon>Pseudonocardiales</taxon>
        <taxon>Pseudonocardiaceae</taxon>
        <taxon>Amycolatopsis</taxon>
    </lineage>
</organism>
<dbReference type="SUPFAM" id="SSF51556">
    <property type="entry name" value="Metallo-dependent hydrolases"/>
    <property type="match status" value="1"/>
</dbReference>
<dbReference type="Pfam" id="PF07969">
    <property type="entry name" value="Amidohydro_3"/>
    <property type="match status" value="1"/>
</dbReference>
<dbReference type="Gene3D" id="3.20.20.140">
    <property type="entry name" value="Metal-dependent hydrolases"/>
    <property type="match status" value="1"/>
</dbReference>
<dbReference type="SUPFAM" id="SSF51338">
    <property type="entry name" value="Composite domain of metallo-dependent hydrolases"/>
    <property type="match status" value="1"/>
</dbReference>
<evidence type="ECO:0000313" key="2">
    <source>
        <dbReference type="EMBL" id="GAA3585131.1"/>
    </source>
</evidence>
<dbReference type="EMBL" id="BAAAZN010000030">
    <property type="protein sequence ID" value="GAA3585131.1"/>
    <property type="molecule type" value="Genomic_DNA"/>
</dbReference>
<name>A0ABP6YKD4_9PSEU</name>
<dbReference type="InterPro" id="IPR032466">
    <property type="entry name" value="Metal_Hydrolase"/>
</dbReference>
<comment type="caution">
    <text evidence="2">The sequence shown here is derived from an EMBL/GenBank/DDBJ whole genome shotgun (WGS) entry which is preliminary data.</text>
</comment>
<dbReference type="RefSeq" id="WP_344868939.1">
    <property type="nucleotide sequence ID" value="NZ_BAAAZN010000030.1"/>
</dbReference>
<dbReference type="InterPro" id="IPR011059">
    <property type="entry name" value="Metal-dep_hydrolase_composite"/>
</dbReference>
<dbReference type="PANTHER" id="PTHR22642:SF2">
    <property type="entry name" value="PROTEIN LONG AFTER FAR-RED 3"/>
    <property type="match status" value="1"/>
</dbReference>
<evidence type="ECO:0000313" key="3">
    <source>
        <dbReference type="Proteomes" id="UP001500689"/>
    </source>
</evidence>